<keyword evidence="1" id="KW-0732">Signal</keyword>
<dbReference type="KEGG" id="sgra:EX895_001972"/>
<keyword evidence="3" id="KW-1185">Reference proteome</keyword>
<dbReference type="AlphaFoldDB" id="A0A4U7KXE0"/>
<name>A0A4U7KXE0_9BASI</name>
<gene>
    <name evidence="2" type="ORF">EX895_001972</name>
</gene>
<dbReference type="GeneID" id="40724867"/>
<sequence length="138" mass="15440">MMLVHSPRALFVALVALCLVHHVQAVQMPAMRRSLSSTTATNNNKVDDTAAAAAGESSAQNLVRRWWWGWPSSLGRLEDNQILYIPPELIQTHTPAEVAAWTKYLERVHRVHPDWKRVSWTPNGPVGFKPSGAEEGKH</sequence>
<evidence type="ECO:0000313" key="3">
    <source>
        <dbReference type="Proteomes" id="UP000306050"/>
    </source>
</evidence>
<comment type="caution">
    <text evidence="2">The sequence shown here is derived from an EMBL/GenBank/DDBJ whole genome shotgun (WGS) entry which is preliminary data.</text>
</comment>
<evidence type="ECO:0000256" key="1">
    <source>
        <dbReference type="SAM" id="SignalP"/>
    </source>
</evidence>
<dbReference type="EMBL" id="SRRM01000005">
    <property type="protein sequence ID" value="TKY89441.1"/>
    <property type="molecule type" value="Genomic_DNA"/>
</dbReference>
<dbReference type="RefSeq" id="XP_029741426.1">
    <property type="nucleotide sequence ID" value="XM_029882571.1"/>
</dbReference>
<protein>
    <submittedName>
        <fullName evidence="2">Uncharacterized protein</fullName>
    </submittedName>
</protein>
<feature type="chain" id="PRO_5020620586" evidence="1">
    <location>
        <begin position="26"/>
        <end position="138"/>
    </location>
</feature>
<proteinExistence type="predicted"/>
<reference evidence="2 3" key="1">
    <citation type="submission" date="2019-05" db="EMBL/GenBank/DDBJ databases">
        <title>Sporisorium graminicola CBS 10092 draft sequencing and annotation.</title>
        <authorList>
            <person name="Solano-Gonzalez S."/>
            <person name="Caddick M.X."/>
            <person name="Darby A."/>
        </authorList>
    </citation>
    <scope>NUCLEOTIDE SEQUENCE [LARGE SCALE GENOMIC DNA]</scope>
    <source>
        <strain evidence="2 3">CBS 10092</strain>
    </source>
</reference>
<feature type="signal peptide" evidence="1">
    <location>
        <begin position="1"/>
        <end position="25"/>
    </location>
</feature>
<dbReference type="Proteomes" id="UP000306050">
    <property type="component" value="Chromosome SGRAM_12"/>
</dbReference>
<organism evidence="2 3">
    <name type="scientific">Sporisorium graminicola</name>
    <dbReference type="NCBI Taxonomy" id="280036"/>
    <lineage>
        <taxon>Eukaryota</taxon>
        <taxon>Fungi</taxon>
        <taxon>Dikarya</taxon>
        <taxon>Basidiomycota</taxon>
        <taxon>Ustilaginomycotina</taxon>
        <taxon>Ustilaginomycetes</taxon>
        <taxon>Ustilaginales</taxon>
        <taxon>Ustilaginaceae</taxon>
        <taxon>Sporisorium</taxon>
    </lineage>
</organism>
<accession>A0A4U7KXE0</accession>
<evidence type="ECO:0000313" key="2">
    <source>
        <dbReference type="EMBL" id="TKY89441.1"/>
    </source>
</evidence>